<name>A0A024V9R0_PLAFA</name>
<dbReference type="EMBL" id="KI925058">
    <property type="protein sequence ID" value="ETW19743.1"/>
    <property type="molecule type" value="Genomic_DNA"/>
</dbReference>
<gene>
    <name evidence="1" type="ORF">PFFVO_01359</name>
</gene>
<reference evidence="1 2" key="2">
    <citation type="submission" date="2013-02" db="EMBL/GenBank/DDBJ databases">
        <title>The Genome Sequence of Plasmodium falciparum Vietnam Oak-Knoll (FVO).</title>
        <authorList>
            <consortium name="The Broad Institute Genome Sequencing Platform"/>
            <consortium name="The Broad Institute Genome Sequencing Center for Infectious Disease"/>
            <person name="Neafsey D."/>
            <person name="Cheeseman I."/>
            <person name="Volkman S."/>
            <person name="Adams J."/>
            <person name="Walker B."/>
            <person name="Young S.K."/>
            <person name="Zeng Q."/>
            <person name="Gargeya S."/>
            <person name="Fitzgerald M."/>
            <person name="Haas B."/>
            <person name="Abouelleil A."/>
            <person name="Alvarado L."/>
            <person name="Arachchi H.M."/>
            <person name="Berlin A.M."/>
            <person name="Chapman S.B."/>
            <person name="Dewar J."/>
            <person name="Goldberg J."/>
            <person name="Griggs A."/>
            <person name="Gujja S."/>
            <person name="Hansen M."/>
            <person name="Howarth C."/>
            <person name="Imamovic A."/>
            <person name="Larimer J."/>
            <person name="McCowan C."/>
            <person name="Murphy C."/>
            <person name="Neiman D."/>
            <person name="Pearson M."/>
            <person name="Priest M."/>
            <person name="Roberts A."/>
            <person name="Saif S."/>
            <person name="Shea T."/>
            <person name="Sisk P."/>
            <person name="Sykes S."/>
            <person name="Wortman J."/>
            <person name="Nusbaum C."/>
            <person name="Birren B."/>
        </authorList>
    </citation>
    <scope>NUCLEOTIDE SEQUENCE [LARGE SCALE GENOMIC DNA]</scope>
    <source>
        <strain evidence="2">Vietnam Oak-Knoll (FVO)</strain>
    </source>
</reference>
<dbReference type="InterPro" id="IPR011992">
    <property type="entry name" value="EF-hand-dom_pair"/>
</dbReference>
<dbReference type="SUPFAM" id="SSF47473">
    <property type="entry name" value="EF-hand"/>
    <property type="match status" value="1"/>
</dbReference>
<reference evidence="1 2" key="1">
    <citation type="submission" date="2013-02" db="EMBL/GenBank/DDBJ databases">
        <title>The Genome Annotation of Plasmodium falciparum Vietnam Oak-Knoll (FVO).</title>
        <authorList>
            <consortium name="The Broad Institute Genome Sequencing Platform"/>
            <consortium name="The Broad Institute Genome Sequencing Center for Infectious Disease"/>
            <person name="Neafsey D."/>
            <person name="Hoffman S."/>
            <person name="Volkman S."/>
            <person name="Rosenthal P."/>
            <person name="Walker B."/>
            <person name="Young S.K."/>
            <person name="Zeng Q."/>
            <person name="Gargeya S."/>
            <person name="Fitzgerald M."/>
            <person name="Haas B."/>
            <person name="Abouelleil A."/>
            <person name="Allen A.W."/>
            <person name="Alvarado L."/>
            <person name="Arachchi H.M."/>
            <person name="Berlin A.M."/>
            <person name="Chapman S.B."/>
            <person name="Gainer-Dewar J."/>
            <person name="Goldberg J."/>
            <person name="Griggs A."/>
            <person name="Gujja S."/>
            <person name="Hansen M."/>
            <person name="Howarth C."/>
            <person name="Imamovic A."/>
            <person name="Ireland A."/>
            <person name="Larimer J."/>
            <person name="McCowan C."/>
            <person name="Murphy C."/>
            <person name="Pearson M."/>
            <person name="Poon T.W."/>
            <person name="Priest M."/>
            <person name="Roberts A."/>
            <person name="Saif S."/>
            <person name="Shea T."/>
            <person name="Sisk P."/>
            <person name="Sykes S."/>
            <person name="Wortman J."/>
            <person name="Nusbaum C."/>
            <person name="Birren B."/>
        </authorList>
    </citation>
    <scope>NUCLEOTIDE SEQUENCE [LARGE SCALE GENOMIC DNA]</scope>
    <source>
        <strain evidence="2">Vietnam Oak-Knoll (FVO)</strain>
    </source>
</reference>
<accession>A0A024V9R0</accession>
<evidence type="ECO:0000313" key="1">
    <source>
        <dbReference type="EMBL" id="ETW19743.1"/>
    </source>
</evidence>
<protein>
    <recommendedName>
        <fullName evidence="3">EF-hand domain-containing protein</fullName>
    </recommendedName>
</protein>
<dbReference type="Proteomes" id="UP000030690">
    <property type="component" value="Unassembled WGS sequence"/>
</dbReference>
<evidence type="ECO:0000313" key="2">
    <source>
        <dbReference type="Proteomes" id="UP000030690"/>
    </source>
</evidence>
<evidence type="ECO:0008006" key="3">
    <source>
        <dbReference type="Google" id="ProtNLM"/>
    </source>
</evidence>
<organism evidence="1 2">
    <name type="scientific">Plasmodium falciparum Vietnam Oak-Knoll</name>
    <name type="common">FVO</name>
    <dbReference type="NCBI Taxonomy" id="1036723"/>
    <lineage>
        <taxon>Eukaryota</taxon>
        <taxon>Sar</taxon>
        <taxon>Alveolata</taxon>
        <taxon>Apicomplexa</taxon>
        <taxon>Aconoidasida</taxon>
        <taxon>Haemosporida</taxon>
        <taxon>Plasmodiidae</taxon>
        <taxon>Plasmodium</taxon>
        <taxon>Plasmodium (Laverania)</taxon>
    </lineage>
</organism>
<dbReference type="AlphaFoldDB" id="A0A024V9R0"/>
<sequence>MENTDNEYNYNIGTDHFELLIKNICYELKKRDKNKNGLILYNSFVEVMDLFQIEYDSSTMDYLMKHCLVTEDGFVNYKKLLLIHDPIKTIRNNSENVTESMNPKFIYIQDKYDDIDKYIEEKNEIIRKLYSQWDKCLLKDEEFKVKLMKENIDITPEFERSLYLYGPSRSLSFANVMKALYINDSKNRKNRNTFINKIKDEKWKRLNVHEGAQCFQELNRNPIAWEEPNIINVQNLIENVDTISKYLMGKENLNINKEEIITKNFFNNTIKNLIKNYIANKISEYDFYLCLNKLNISITQELNNLIKYHEMDNNGKFKDFATIIHRCIPKNISHNLHTNETLPIFGNTDKYENLNFTFNK</sequence>
<dbReference type="OrthoDB" id="390748at2759"/>
<proteinExistence type="predicted"/>